<evidence type="ECO:0000256" key="1">
    <source>
        <dbReference type="ARBA" id="ARBA00010893"/>
    </source>
</evidence>
<dbReference type="GO" id="GO:0008180">
    <property type="term" value="C:COP9 signalosome"/>
    <property type="evidence" value="ECO:0007669"/>
    <property type="project" value="UniProtKB-UniRule"/>
</dbReference>
<dbReference type="InterPro" id="IPR000555">
    <property type="entry name" value="JAMM/MPN+_dom"/>
</dbReference>
<dbReference type="Pfam" id="PF13012">
    <property type="entry name" value="MitMem_reg"/>
    <property type="match status" value="1"/>
</dbReference>
<feature type="domain" description="MPN" evidence="3">
    <location>
        <begin position="20"/>
        <end position="165"/>
    </location>
</feature>
<comment type="function">
    <text evidence="2">Component of the COP9 signalosome complex (CSN), a complex involved in various cellular and developmental processes.</text>
</comment>
<organism evidence="4 5">
    <name type="scientific">Colletotrichum chlorophyti</name>
    <dbReference type="NCBI Taxonomy" id="708187"/>
    <lineage>
        <taxon>Eukaryota</taxon>
        <taxon>Fungi</taxon>
        <taxon>Dikarya</taxon>
        <taxon>Ascomycota</taxon>
        <taxon>Pezizomycotina</taxon>
        <taxon>Sordariomycetes</taxon>
        <taxon>Hypocreomycetidae</taxon>
        <taxon>Glomerellales</taxon>
        <taxon>Glomerellaceae</taxon>
        <taxon>Colletotrichum</taxon>
    </lineage>
</organism>
<dbReference type="PANTHER" id="PTHR10540:SF8">
    <property type="entry name" value="COP9 SIGNALOSOME COMPLEX SUBUNIT 6"/>
    <property type="match status" value="1"/>
</dbReference>
<accession>A0A1Q8S7C9</accession>
<reference evidence="4 5" key="1">
    <citation type="submission" date="2016-11" db="EMBL/GenBank/DDBJ databases">
        <title>Draft Genome Assembly of Colletotrichum chlorophyti a pathogen of herbaceous plants.</title>
        <authorList>
            <person name="Gan P."/>
            <person name="Narusaka M."/>
            <person name="Tsushima A."/>
            <person name="Narusaka Y."/>
            <person name="Takano Y."/>
            <person name="Shirasu K."/>
        </authorList>
    </citation>
    <scope>NUCLEOTIDE SEQUENCE [LARGE SCALE GENOMIC DNA]</scope>
    <source>
        <strain evidence="4 5">NTL11</strain>
    </source>
</reference>
<dbReference type="InterPro" id="IPR037518">
    <property type="entry name" value="MPN"/>
</dbReference>
<evidence type="ECO:0000256" key="2">
    <source>
        <dbReference type="RuleBase" id="RU367006"/>
    </source>
</evidence>
<dbReference type="InterPro" id="IPR024969">
    <property type="entry name" value="EIF3F/CSN6-like_C"/>
</dbReference>
<dbReference type="Pfam" id="PF01398">
    <property type="entry name" value="JAB"/>
    <property type="match status" value="1"/>
</dbReference>
<evidence type="ECO:0000259" key="3">
    <source>
        <dbReference type="PROSITE" id="PS50249"/>
    </source>
</evidence>
<dbReference type="OrthoDB" id="1378at2759"/>
<dbReference type="Gene3D" id="3.40.140.10">
    <property type="entry name" value="Cytidine Deaminase, domain 2"/>
    <property type="match status" value="1"/>
</dbReference>
<keyword evidence="5" id="KW-1185">Reference proteome</keyword>
<sequence>MASSTANPLISSQKSSEVQAVLHPLVLLTISDYITRHTLRSQSGPIVGALLGQQNGREITIEHAFECHTRQAPEVDGGYLLDSGRFGARLEQMKTVHKDRGLDLVGWYTLLPITGPTPTILPIHNQLIADFNESSLLLGFHPEEVFSHSVGGKLPMTIYESNYEVDDPRAAEAEGEDKKMDDGESKLKLRFRELPYTVETGEAEMISMDHVVRGAGNATAIEEPTKPKLQVLESAGKRRAVFKDGSEANDVTEVALSPEEEEMVAALTAKANAVKMLQGRIRLITAYLERLPPDYLPGVEHAAESATNAHTTPSHTILRQIQALVNRLDLVVPSNVEAFEKEMLCEENDVTIVSRLNDLMQSISGMRDLGKKFGIAEAARAKARGAAPQDVPSYGPSGFNIPGAGDIMI</sequence>
<dbReference type="Proteomes" id="UP000186583">
    <property type="component" value="Unassembled WGS sequence"/>
</dbReference>
<dbReference type="STRING" id="708187.A0A1Q8S7C9"/>
<name>A0A1Q8S7C9_9PEZI</name>
<dbReference type="GO" id="GO:0008237">
    <property type="term" value="F:metallopeptidase activity"/>
    <property type="evidence" value="ECO:0007669"/>
    <property type="project" value="InterPro"/>
</dbReference>
<comment type="similarity">
    <text evidence="1 2">Belongs to the peptidase M67A family. CSN6 subfamily.</text>
</comment>
<evidence type="ECO:0000313" key="5">
    <source>
        <dbReference type="Proteomes" id="UP000186583"/>
    </source>
</evidence>
<dbReference type="PROSITE" id="PS50249">
    <property type="entry name" value="MPN"/>
    <property type="match status" value="1"/>
</dbReference>
<protein>
    <recommendedName>
        <fullName evidence="2">COP9 signalosome complex subunit 6</fullName>
    </recommendedName>
</protein>
<keyword evidence="2" id="KW-0963">Cytoplasm</keyword>
<dbReference type="PANTHER" id="PTHR10540">
    <property type="entry name" value="EUKARYOTIC TRANSLATION INITIATION FACTOR 3 SUBUNIT F-RELATED"/>
    <property type="match status" value="1"/>
</dbReference>
<evidence type="ECO:0000313" key="4">
    <source>
        <dbReference type="EMBL" id="OLN97330.1"/>
    </source>
</evidence>
<dbReference type="AlphaFoldDB" id="A0A1Q8S7C9"/>
<comment type="caution">
    <text evidence="4">The sequence shown here is derived from an EMBL/GenBank/DDBJ whole genome shotgun (WGS) entry which is preliminary data.</text>
</comment>
<dbReference type="InterPro" id="IPR033859">
    <property type="entry name" value="MPN_CSN6"/>
</dbReference>
<comment type="subcellular location">
    <subcellularLocation>
        <location evidence="2">Cytoplasm</location>
    </subcellularLocation>
    <subcellularLocation>
        <location evidence="2">Nucleus</location>
    </subcellularLocation>
</comment>
<dbReference type="GO" id="GO:0000338">
    <property type="term" value="P:protein deneddylation"/>
    <property type="evidence" value="ECO:0007669"/>
    <property type="project" value="InterPro"/>
</dbReference>
<dbReference type="EMBL" id="MPGH01000008">
    <property type="protein sequence ID" value="OLN97330.1"/>
    <property type="molecule type" value="Genomic_DNA"/>
</dbReference>
<keyword evidence="2" id="KW-0539">Nucleus</keyword>
<dbReference type="CDD" id="cd08063">
    <property type="entry name" value="MPN_CSN6"/>
    <property type="match status" value="1"/>
</dbReference>
<proteinExistence type="inferred from homology"/>
<keyword evidence="2" id="KW-0736">Signalosome</keyword>
<gene>
    <name evidence="4" type="ORF">CCHL11_01073</name>
</gene>
<dbReference type="GO" id="GO:0005737">
    <property type="term" value="C:cytoplasm"/>
    <property type="evidence" value="ECO:0007669"/>
    <property type="project" value="UniProtKB-SubCell"/>
</dbReference>